<proteinExistence type="predicted"/>
<dbReference type="Gene3D" id="2.60.120.1140">
    <property type="entry name" value="Protein of unknown function DUF192"/>
    <property type="match status" value="1"/>
</dbReference>
<dbReference type="Proteomes" id="UP000606991">
    <property type="component" value="Unassembled WGS sequence"/>
</dbReference>
<reference evidence="1 2" key="1">
    <citation type="submission" date="2020-10" db="EMBL/GenBank/DDBJ databases">
        <title>Ca. Dormibacterota MAGs.</title>
        <authorList>
            <person name="Montgomery K."/>
        </authorList>
    </citation>
    <scope>NUCLEOTIDE SEQUENCE [LARGE SCALE GENOMIC DNA]</scope>
    <source>
        <strain evidence="1">SC8812_S17_18</strain>
    </source>
</reference>
<dbReference type="RefSeq" id="WP_337308719.1">
    <property type="nucleotide sequence ID" value="NZ_JAEKNS010000017.1"/>
</dbReference>
<comment type="caution">
    <text evidence="1">The sequence shown here is derived from an EMBL/GenBank/DDBJ whole genome shotgun (WGS) entry which is preliminary data.</text>
</comment>
<accession>A0A934JPY8</accession>
<gene>
    <name evidence="1" type="ORF">JF886_01045</name>
</gene>
<sequence>MAQLYRLETETGTIVAEHVEVANTLWSRFMGLMFRSELPAGHGLAIRPCNSIHMFFMRFALDVVFVDGDGRVVRVLDSIRPWRPSSLVRGAKAAIELPAGTAARSGIAAGVLVRMVETGPAAA</sequence>
<dbReference type="PANTHER" id="PTHR37953:SF1">
    <property type="entry name" value="UPF0127 PROTEIN MJ1496"/>
    <property type="match status" value="1"/>
</dbReference>
<evidence type="ECO:0000313" key="2">
    <source>
        <dbReference type="Proteomes" id="UP000606991"/>
    </source>
</evidence>
<protein>
    <submittedName>
        <fullName evidence="1">DUF192 domain-containing protein</fullName>
    </submittedName>
</protein>
<organism evidence="1 2">
    <name type="scientific">Candidatus Aeolococcus gillhamiae</name>
    <dbReference type="NCBI Taxonomy" id="3127015"/>
    <lineage>
        <taxon>Bacteria</taxon>
        <taxon>Bacillati</taxon>
        <taxon>Candidatus Dormiibacterota</taxon>
        <taxon>Candidatus Dormibacteria</taxon>
        <taxon>Candidatus Aeolococcales</taxon>
        <taxon>Candidatus Aeolococcaceae</taxon>
        <taxon>Candidatus Aeolococcus</taxon>
    </lineage>
</organism>
<dbReference type="AlphaFoldDB" id="A0A934JPY8"/>
<dbReference type="EMBL" id="JAEKNS010000017">
    <property type="protein sequence ID" value="MBJ7593441.1"/>
    <property type="molecule type" value="Genomic_DNA"/>
</dbReference>
<name>A0A934JPY8_9BACT</name>
<dbReference type="InterPro" id="IPR003795">
    <property type="entry name" value="DUF192"/>
</dbReference>
<dbReference type="InterPro" id="IPR038695">
    <property type="entry name" value="Saro_0823-like_sf"/>
</dbReference>
<evidence type="ECO:0000313" key="1">
    <source>
        <dbReference type="EMBL" id="MBJ7593441.1"/>
    </source>
</evidence>
<dbReference type="PANTHER" id="PTHR37953">
    <property type="entry name" value="UPF0127 PROTEIN MJ1496"/>
    <property type="match status" value="1"/>
</dbReference>
<dbReference type="Pfam" id="PF02643">
    <property type="entry name" value="DUF192"/>
    <property type="match status" value="1"/>
</dbReference>